<dbReference type="PANTHER" id="PTHR34293:SF1">
    <property type="entry name" value="HTH-TYPE TRANSCRIPTIONAL REGULATOR TRMBL2"/>
    <property type="match status" value="1"/>
</dbReference>
<organism evidence="2 3">
    <name type="scientific">Paractinoplanes globisporus</name>
    <dbReference type="NCBI Taxonomy" id="113565"/>
    <lineage>
        <taxon>Bacteria</taxon>
        <taxon>Bacillati</taxon>
        <taxon>Actinomycetota</taxon>
        <taxon>Actinomycetes</taxon>
        <taxon>Micromonosporales</taxon>
        <taxon>Micromonosporaceae</taxon>
        <taxon>Paractinoplanes</taxon>
    </lineage>
</organism>
<comment type="caution">
    <text evidence="2">The sequence shown here is derived from an EMBL/GenBank/DDBJ whole genome shotgun (WGS) entry which is preliminary data.</text>
</comment>
<protein>
    <submittedName>
        <fullName evidence="2">Helix-turn-helix domain-containing protein</fullName>
    </submittedName>
</protein>
<dbReference type="InterPro" id="IPR000792">
    <property type="entry name" value="Tscrpt_reg_LuxR_C"/>
</dbReference>
<sequence>MLAALGLASAEEQAYRLLVAGGVAAVDDLLPEAGLARAELAAALAGLVGRGLATAQPPPAGDGPVRFAAAPPAIALAGLLRSRHDDLRAAELAIAALAETYRSASAGRTAADVIEVITDVDAVRHRFAQLQEAAREEVLSLVVPHLSVVPHRENVAGDECLRRGVRYRAIIDRRVLDPPGVIDDVVASAAAGQEIRVVDRVPVKAVIVDREVAMLPLRHNQHTAAASVLIHPSGLLDAMLAFHDVLWERGYPLLAGSGGSPAEIDEIDGRILALLLSGLTDQAVAGKLGLSLRTVQRRIHQLMARAGVGTRVQLGWHAARKGWA</sequence>
<evidence type="ECO:0000313" key="2">
    <source>
        <dbReference type="EMBL" id="MFF5289770.1"/>
    </source>
</evidence>
<gene>
    <name evidence="2" type="ORF">ACFY35_10040</name>
</gene>
<dbReference type="InterPro" id="IPR051797">
    <property type="entry name" value="TrmB-like"/>
</dbReference>
<dbReference type="Pfam" id="PF01978">
    <property type="entry name" value="TrmB"/>
    <property type="match status" value="1"/>
</dbReference>
<proteinExistence type="predicted"/>
<evidence type="ECO:0000313" key="3">
    <source>
        <dbReference type="Proteomes" id="UP001602245"/>
    </source>
</evidence>
<evidence type="ECO:0000259" key="1">
    <source>
        <dbReference type="SMART" id="SM00421"/>
    </source>
</evidence>
<feature type="domain" description="HTH luxR-type" evidence="1">
    <location>
        <begin position="261"/>
        <end position="318"/>
    </location>
</feature>
<dbReference type="EMBL" id="JBIAZU010000002">
    <property type="protein sequence ID" value="MFF5289770.1"/>
    <property type="molecule type" value="Genomic_DNA"/>
</dbReference>
<dbReference type="InterPro" id="IPR016032">
    <property type="entry name" value="Sig_transdc_resp-reg_C-effctor"/>
</dbReference>
<dbReference type="SUPFAM" id="SSF46894">
    <property type="entry name" value="C-terminal effector domain of the bipartite response regulators"/>
    <property type="match status" value="1"/>
</dbReference>
<name>A0ABW6WBS7_9ACTN</name>
<dbReference type="Gene3D" id="1.10.10.10">
    <property type="entry name" value="Winged helix-like DNA-binding domain superfamily/Winged helix DNA-binding domain"/>
    <property type="match status" value="2"/>
</dbReference>
<keyword evidence="3" id="KW-1185">Reference proteome</keyword>
<accession>A0ABW6WBS7</accession>
<dbReference type="PANTHER" id="PTHR34293">
    <property type="entry name" value="HTH-TYPE TRANSCRIPTIONAL REGULATOR TRMBL2"/>
    <property type="match status" value="1"/>
</dbReference>
<dbReference type="SMART" id="SM00421">
    <property type="entry name" value="HTH_LUXR"/>
    <property type="match status" value="1"/>
</dbReference>
<dbReference type="RefSeq" id="WP_026207033.1">
    <property type="nucleotide sequence ID" value="NZ_JBIAZU010000002.1"/>
</dbReference>
<dbReference type="InterPro" id="IPR036388">
    <property type="entry name" value="WH-like_DNA-bd_sf"/>
</dbReference>
<reference evidence="2 3" key="1">
    <citation type="submission" date="2024-10" db="EMBL/GenBank/DDBJ databases">
        <title>The Natural Products Discovery Center: Release of the First 8490 Sequenced Strains for Exploring Actinobacteria Biosynthetic Diversity.</title>
        <authorList>
            <person name="Kalkreuter E."/>
            <person name="Kautsar S.A."/>
            <person name="Yang D."/>
            <person name="Bader C.D."/>
            <person name="Teijaro C.N."/>
            <person name="Fluegel L."/>
            <person name="Davis C.M."/>
            <person name="Simpson J.R."/>
            <person name="Lauterbach L."/>
            <person name="Steele A.D."/>
            <person name="Gui C."/>
            <person name="Meng S."/>
            <person name="Li G."/>
            <person name="Viehrig K."/>
            <person name="Ye F."/>
            <person name="Su P."/>
            <person name="Kiefer A.F."/>
            <person name="Nichols A."/>
            <person name="Cepeda A.J."/>
            <person name="Yan W."/>
            <person name="Fan B."/>
            <person name="Jiang Y."/>
            <person name="Adhikari A."/>
            <person name="Zheng C.-J."/>
            <person name="Schuster L."/>
            <person name="Cowan T.M."/>
            <person name="Smanski M.J."/>
            <person name="Chevrette M.G."/>
            <person name="De Carvalho L.P.S."/>
            <person name="Shen B."/>
        </authorList>
    </citation>
    <scope>NUCLEOTIDE SEQUENCE [LARGE SCALE GENOMIC DNA]</scope>
    <source>
        <strain evidence="2 3">NPDC000087</strain>
    </source>
</reference>
<dbReference type="InterPro" id="IPR002831">
    <property type="entry name" value="Tscrpt_reg_TrmB_N"/>
</dbReference>
<dbReference type="Proteomes" id="UP001602245">
    <property type="component" value="Unassembled WGS sequence"/>
</dbReference>